<reference evidence="1 2" key="1">
    <citation type="submission" date="2020-04" db="EMBL/GenBank/DDBJ databases">
        <title>Rhodospirillaceae bacterium KN72 isolated from deep sea.</title>
        <authorList>
            <person name="Zhang D.-C."/>
        </authorList>
    </citation>
    <scope>NUCLEOTIDE SEQUENCE [LARGE SCALE GENOMIC DNA]</scope>
    <source>
        <strain evidence="1 2">KN72</strain>
    </source>
</reference>
<sequence>MAEKPTTSSRKRAADRPLRDKLARKLPAMLDAAIAAYQQIASSADGADPKTFAAAHTGAKAALAHIEQIIKLAEAAIEREATSPGTLPSQDRIEALIRTARGALLSGEE</sequence>
<gene>
    <name evidence="1" type="ORF">HH303_12055</name>
</gene>
<name>A0A7Y0HGR4_9PROT</name>
<dbReference type="AlphaFoldDB" id="A0A7Y0HGR4"/>
<dbReference type="Proteomes" id="UP000539372">
    <property type="component" value="Unassembled WGS sequence"/>
</dbReference>
<proteinExistence type="predicted"/>
<dbReference type="RefSeq" id="WP_169625572.1">
    <property type="nucleotide sequence ID" value="NZ_JABBNT010000003.1"/>
</dbReference>
<organism evidence="1 2">
    <name type="scientific">Pacificispira spongiicola</name>
    <dbReference type="NCBI Taxonomy" id="2729598"/>
    <lineage>
        <taxon>Bacteria</taxon>
        <taxon>Pseudomonadati</taxon>
        <taxon>Pseudomonadota</taxon>
        <taxon>Alphaproteobacteria</taxon>
        <taxon>Rhodospirillales</taxon>
        <taxon>Rhodospirillaceae</taxon>
        <taxon>Pacificispira</taxon>
    </lineage>
</organism>
<accession>A0A7Y0HGR4</accession>
<evidence type="ECO:0000313" key="1">
    <source>
        <dbReference type="EMBL" id="NMM45217.1"/>
    </source>
</evidence>
<keyword evidence="2" id="KW-1185">Reference proteome</keyword>
<protein>
    <submittedName>
        <fullName evidence="1">Uncharacterized protein</fullName>
    </submittedName>
</protein>
<dbReference type="EMBL" id="JABBNT010000003">
    <property type="protein sequence ID" value="NMM45217.1"/>
    <property type="molecule type" value="Genomic_DNA"/>
</dbReference>
<evidence type="ECO:0000313" key="2">
    <source>
        <dbReference type="Proteomes" id="UP000539372"/>
    </source>
</evidence>
<comment type="caution">
    <text evidence="1">The sequence shown here is derived from an EMBL/GenBank/DDBJ whole genome shotgun (WGS) entry which is preliminary data.</text>
</comment>